<evidence type="ECO:0000256" key="7">
    <source>
        <dbReference type="ARBA" id="ARBA00022679"/>
    </source>
</evidence>
<evidence type="ECO:0000256" key="6">
    <source>
        <dbReference type="ARBA" id="ARBA00016139"/>
    </source>
</evidence>
<evidence type="ECO:0000256" key="1">
    <source>
        <dbReference type="ARBA" id="ARBA00001141"/>
    </source>
</evidence>
<organism evidence="12 13">
    <name type="scientific">Sinobacterium norvegicum</name>
    <dbReference type="NCBI Taxonomy" id="1641715"/>
    <lineage>
        <taxon>Bacteria</taxon>
        <taxon>Pseudomonadati</taxon>
        <taxon>Pseudomonadota</taxon>
        <taxon>Gammaproteobacteria</taxon>
        <taxon>Cellvibrionales</taxon>
        <taxon>Spongiibacteraceae</taxon>
        <taxon>Sinobacterium</taxon>
    </lineage>
</organism>
<keyword evidence="10" id="KW-0472">Membrane</keyword>
<dbReference type="SMART" id="SM00563">
    <property type="entry name" value="PlsC"/>
    <property type="match status" value="1"/>
</dbReference>
<keyword evidence="9" id="KW-1208">Phospholipid metabolism</keyword>
<comment type="catalytic activity">
    <reaction evidence="1 9">
        <text>a 1-acyl-sn-glycero-3-phosphate + an acyl-CoA = a 1,2-diacyl-sn-glycero-3-phosphate + CoA</text>
        <dbReference type="Rhea" id="RHEA:19709"/>
        <dbReference type="ChEBI" id="CHEBI:57287"/>
        <dbReference type="ChEBI" id="CHEBI:57970"/>
        <dbReference type="ChEBI" id="CHEBI:58342"/>
        <dbReference type="ChEBI" id="CHEBI:58608"/>
        <dbReference type="EC" id="2.3.1.51"/>
    </reaction>
</comment>
<evidence type="ECO:0000313" key="12">
    <source>
        <dbReference type="EMBL" id="CAH0989938.1"/>
    </source>
</evidence>
<dbReference type="InterPro" id="IPR002123">
    <property type="entry name" value="Plipid/glycerol_acylTrfase"/>
</dbReference>
<feature type="domain" description="Phospholipid/glycerol acyltransferase" evidence="11">
    <location>
        <begin position="74"/>
        <end position="188"/>
    </location>
</feature>
<evidence type="ECO:0000256" key="5">
    <source>
        <dbReference type="ARBA" id="ARBA00013211"/>
    </source>
</evidence>
<dbReference type="EMBL" id="CAKLPX010000001">
    <property type="protein sequence ID" value="CAH0989938.1"/>
    <property type="molecule type" value="Genomic_DNA"/>
</dbReference>
<keyword evidence="10" id="KW-1133">Transmembrane helix</keyword>
<keyword evidence="10" id="KW-0812">Transmembrane</keyword>
<evidence type="ECO:0000256" key="4">
    <source>
        <dbReference type="ARBA" id="ARBA00008655"/>
    </source>
</evidence>
<proteinExistence type="inferred from homology"/>
<dbReference type="Pfam" id="PF01553">
    <property type="entry name" value="Acyltransferase"/>
    <property type="match status" value="1"/>
</dbReference>
<dbReference type="InterPro" id="IPR004552">
    <property type="entry name" value="AGP_acyltrans"/>
</dbReference>
<evidence type="ECO:0000256" key="9">
    <source>
        <dbReference type="RuleBase" id="RU361267"/>
    </source>
</evidence>
<keyword evidence="9" id="KW-0443">Lipid metabolism</keyword>
<reference evidence="12" key="1">
    <citation type="submission" date="2021-12" db="EMBL/GenBank/DDBJ databases">
        <authorList>
            <person name="Rodrigo-Torres L."/>
            <person name="Arahal R. D."/>
            <person name="Lucena T."/>
        </authorList>
    </citation>
    <scope>NUCLEOTIDE SEQUENCE</scope>
    <source>
        <strain evidence="12">CECT 8267</strain>
    </source>
</reference>
<dbReference type="RefSeq" id="WP_237442642.1">
    <property type="nucleotide sequence ID" value="NZ_CAKLPX010000001.1"/>
</dbReference>
<comment type="caution">
    <text evidence="12">The sequence shown here is derived from an EMBL/GenBank/DDBJ whole genome shotgun (WGS) entry which is preliminary data.</text>
</comment>
<dbReference type="Proteomes" id="UP000838100">
    <property type="component" value="Unassembled WGS sequence"/>
</dbReference>
<dbReference type="EC" id="2.3.1.51" evidence="5 9"/>
<keyword evidence="8 9" id="KW-0012">Acyltransferase</keyword>
<dbReference type="SUPFAM" id="SSF69593">
    <property type="entry name" value="Glycerol-3-phosphate (1)-acyltransferase"/>
    <property type="match status" value="1"/>
</dbReference>
<accession>A0ABM9A9Y7</accession>
<comment type="domain">
    <text evidence="9">The HXXXXD motif is essential for acyltransferase activity and may constitute the binding site for the phosphate moiety of the glycerol-3-phosphate.</text>
</comment>
<name>A0ABM9A9Y7_9GAMM</name>
<dbReference type="NCBIfam" id="TIGR00530">
    <property type="entry name" value="AGP_acyltrn"/>
    <property type="match status" value="1"/>
</dbReference>
<evidence type="ECO:0000256" key="10">
    <source>
        <dbReference type="SAM" id="Phobius"/>
    </source>
</evidence>
<feature type="transmembrane region" description="Helical" evidence="10">
    <location>
        <begin position="12"/>
        <end position="35"/>
    </location>
</feature>
<dbReference type="PANTHER" id="PTHR10434">
    <property type="entry name" value="1-ACYL-SN-GLYCEROL-3-PHOSPHATE ACYLTRANSFERASE"/>
    <property type="match status" value="1"/>
</dbReference>
<evidence type="ECO:0000256" key="2">
    <source>
        <dbReference type="ARBA" id="ARBA00004728"/>
    </source>
</evidence>
<dbReference type="CDD" id="cd07989">
    <property type="entry name" value="LPLAT_AGPAT-like"/>
    <property type="match status" value="1"/>
</dbReference>
<evidence type="ECO:0000259" key="11">
    <source>
        <dbReference type="SMART" id="SM00563"/>
    </source>
</evidence>
<comment type="pathway">
    <text evidence="3">Lipid metabolism.</text>
</comment>
<comment type="similarity">
    <text evidence="4 9">Belongs to the 1-acyl-sn-glycerol-3-phosphate acyltransferase family.</text>
</comment>
<dbReference type="GO" id="GO:0003841">
    <property type="term" value="F:1-acylglycerol-3-phosphate O-acyltransferase activity"/>
    <property type="evidence" value="ECO:0007669"/>
    <property type="project" value="UniProtKB-EC"/>
</dbReference>
<dbReference type="PANTHER" id="PTHR10434:SF66">
    <property type="entry name" value="PHOSPHOLIPID_GLYCEROL ACYLTRANSFERASE DOMAIN-CONTAINING PROTEIN"/>
    <property type="match status" value="1"/>
</dbReference>
<keyword evidence="7 9" id="KW-0808">Transferase</keyword>
<evidence type="ECO:0000256" key="3">
    <source>
        <dbReference type="ARBA" id="ARBA00005189"/>
    </source>
</evidence>
<evidence type="ECO:0000256" key="8">
    <source>
        <dbReference type="ARBA" id="ARBA00023315"/>
    </source>
</evidence>
<sequence>MLRWLHQCFSALVFIPLYIALSLLMLPGCLLLCLFSQRLASRYIASPWARLGFYLLPAKLDLSGSDNFDGSQSYVVVVNHTSQYDILALYGWLDLDLKWVMKKELRHVPIIGWACSAMGHIFLDRSNSEAAVKQLKNLKKTLQPGVSVLFFPEGTRSHSGELLPFKKGAFVMAKNLELPVLPVTINGTQSILPIGGYIPAFGRATMHVHPPISVEDVATMSLVELKDRARDVIDSERLGSR</sequence>
<keyword evidence="9" id="KW-0444">Lipid biosynthesis</keyword>
<gene>
    <name evidence="12" type="primary">plsC</name>
    <name evidence="12" type="ORF">SIN8267_00009</name>
</gene>
<keyword evidence="13" id="KW-1185">Reference proteome</keyword>
<evidence type="ECO:0000313" key="13">
    <source>
        <dbReference type="Proteomes" id="UP000838100"/>
    </source>
</evidence>
<comment type="pathway">
    <text evidence="2">Phospholipid metabolism; CDP-diacylglycerol biosynthesis; CDP-diacylglycerol from sn-glycerol 3-phosphate: step 2/3.</text>
</comment>
<keyword evidence="9" id="KW-0594">Phospholipid biosynthesis</keyword>
<protein>
    <recommendedName>
        <fullName evidence="6 9">1-acyl-sn-glycerol-3-phosphate acyltransferase</fullName>
        <ecNumber evidence="5 9">2.3.1.51</ecNumber>
    </recommendedName>
</protein>